<sequence>METTIATGFRRWITPSMDQYSYELMVALLLVLTIPFILHYYFFRSSGYKTTPSILLLGPCDSGKTSLITLLKLGQKAETHSSQISTTVKLVLPSNKVTGSDKYRSINDPSHYLNRKFLLTDTPGHGKLRYIARQNITNLPNLKGIIFVVDAARLKPGDEYLRHTAEYLYEVFLLLKKKAEKSNYLKMTPVLIAANKMDLFTALSREIIQKNLESEIFKLHIAKSNGLQDSGIIEEIRPGDGRDELLGEKGLKSFQFSQLEESINVPVDILCGHVKGKDPQIEEWWTWIARQL</sequence>
<evidence type="ECO:0000256" key="9">
    <source>
        <dbReference type="ARBA" id="ARBA00023136"/>
    </source>
</evidence>
<gene>
    <name evidence="12" type="ORF">OnM2_046012</name>
</gene>
<evidence type="ECO:0000256" key="10">
    <source>
        <dbReference type="ARBA" id="ARBA00023170"/>
    </source>
</evidence>
<protein>
    <recommendedName>
        <fullName evidence="3">Signal recognition particle receptor subunit beta</fullName>
    </recommendedName>
</protein>
<dbReference type="Pfam" id="PF09439">
    <property type="entry name" value="SRPRB"/>
    <property type="match status" value="1"/>
</dbReference>
<comment type="subcellular location">
    <subcellularLocation>
        <location evidence="1">Endoplasmic reticulum membrane</location>
        <topology evidence="1">Single-pass membrane protein</topology>
    </subcellularLocation>
</comment>
<keyword evidence="9 11" id="KW-0472">Membrane</keyword>
<keyword evidence="8" id="KW-0342">GTP-binding</keyword>
<keyword evidence="4 11" id="KW-0812">Transmembrane</keyword>
<feature type="transmembrane region" description="Helical" evidence="11">
    <location>
        <begin position="20"/>
        <end position="43"/>
    </location>
</feature>
<evidence type="ECO:0000256" key="4">
    <source>
        <dbReference type="ARBA" id="ARBA00022692"/>
    </source>
</evidence>
<evidence type="ECO:0000256" key="8">
    <source>
        <dbReference type="ARBA" id="ARBA00023134"/>
    </source>
</evidence>
<accession>A0A420HU21</accession>
<evidence type="ECO:0000256" key="6">
    <source>
        <dbReference type="ARBA" id="ARBA00022824"/>
    </source>
</evidence>
<keyword evidence="5" id="KW-0547">Nucleotide-binding</keyword>
<dbReference type="SUPFAM" id="SSF52540">
    <property type="entry name" value="P-loop containing nucleoside triphosphate hydrolases"/>
    <property type="match status" value="1"/>
</dbReference>
<dbReference type="OrthoDB" id="6781668at2759"/>
<evidence type="ECO:0000313" key="13">
    <source>
        <dbReference type="Proteomes" id="UP000286134"/>
    </source>
</evidence>
<evidence type="ECO:0000256" key="2">
    <source>
        <dbReference type="ARBA" id="ARBA00005619"/>
    </source>
</evidence>
<keyword evidence="7 11" id="KW-1133">Transmembrane helix</keyword>
<reference evidence="12 13" key="1">
    <citation type="journal article" date="2018" name="BMC Genomics">
        <title>Comparative genome analyses reveal sequence features reflecting distinct modes of host-adaptation between dicot and monocot powdery mildew.</title>
        <authorList>
            <person name="Wu Y."/>
            <person name="Ma X."/>
            <person name="Pan Z."/>
            <person name="Kale S.D."/>
            <person name="Song Y."/>
            <person name="King H."/>
            <person name="Zhang Q."/>
            <person name="Presley C."/>
            <person name="Deng X."/>
            <person name="Wei C.I."/>
            <person name="Xiao S."/>
        </authorList>
    </citation>
    <scope>NUCLEOTIDE SEQUENCE [LARGE SCALE GENOMIC DNA]</scope>
    <source>
        <strain evidence="12">UMSG2</strain>
    </source>
</reference>
<dbReference type="PANTHER" id="PTHR11711">
    <property type="entry name" value="ADP RIBOSYLATION FACTOR-RELATED"/>
    <property type="match status" value="1"/>
</dbReference>
<dbReference type="GO" id="GO:0005525">
    <property type="term" value="F:GTP binding"/>
    <property type="evidence" value="ECO:0007669"/>
    <property type="project" value="UniProtKB-KW"/>
</dbReference>
<dbReference type="InterPro" id="IPR024156">
    <property type="entry name" value="Small_GTPase_ARF"/>
</dbReference>
<evidence type="ECO:0000256" key="1">
    <source>
        <dbReference type="ARBA" id="ARBA00004389"/>
    </source>
</evidence>
<comment type="similarity">
    <text evidence="2">Belongs to the SRP receptor beta subunit family.</text>
</comment>
<organism evidence="12 13">
    <name type="scientific">Erysiphe neolycopersici</name>
    <dbReference type="NCBI Taxonomy" id="212602"/>
    <lineage>
        <taxon>Eukaryota</taxon>
        <taxon>Fungi</taxon>
        <taxon>Dikarya</taxon>
        <taxon>Ascomycota</taxon>
        <taxon>Pezizomycotina</taxon>
        <taxon>Leotiomycetes</taxon>
        <taxon>Erysiphales</taxon>
        <taxon>Erysiphaceae</taxon>
        <taxon>Erysiphe</taxon>
    </lineage>
</organism>
<dbReference type="AlphaFoldDB" id="A0A420HU21"/>
<keyword evidence="6" id="KW-0256">Endoplasmic reticulum</keyword>
<dbReference type="GO" id="GO:0005789">
    <property type="term" value="C:endoplasmic reticulum membrane"/>
    <property type="evidence" value="ECO:0007669"/>
    <property type="project" value="UniProtKB-SubCell"/>
</dbReference>
<dbReference type="InterPro" id="IPR019009">
    <property type="entry name" value="SRP_receptor_beta_su"/>
</dbReference>
<dbReference type="EMBL" id="MCFK01004643">
    <property type="protein sequence ID" value="RKF60932.1"/>
    <property type="molecule type" value="Genomic_DNA"/>
</dbReference>
<proteinExistence type="inferred from homology"/>
<dbReference type="Gene3D" id="3.40.50.300">
    <property type="entry name" value="P-loop containing nucleotide triphosphate hydrolases"/>
    <property type="match status" value="1"/>
</dbReference>
<evidence type="ECO:0000256" key="7">
    <source>
        <dbReference type="ARBA" id="ARBA00022989"/>
    </source>
</evidence>
<evidence type="ECO:0000313" key="12">
    <source>
        <dbReference type="EMBL" id="RKF60932.1"/>
    </source>
</evidence>
<dbReference type="Proteomes" id="UP000286134">
    <property type="component" value="Unassembled WGS sequence"/>
</dbReference>
<keyword evidence="10 12" id="KW-0675">Receptor</keyword>
<dbReference type="InterPro" id="IPR027417">
    <property type="entry name" value="P-loop_NTPase"/>
</dbReference>
<evidence type="ECO:0000256" key="3">
    <source>
        <dbReference type="ARBA" id="ARBA00020256"/>
    </source>
</evidence>
<dbReference type="STRING" id="212602.A0A420HU21"/>
<evidence type="ECO:0000256" key="5">
    <source>
        <dbReference type="ARBA" id="ARBA00022741"/>
    </source>
</evidence>
<evidence type="ECO:0000256" key="11">
    <source>
        <dbReference type="SAM" id="Phobius"/>
    </source>
</evidence>
<comment type="caution">
    <text evidence="12">The sequence shown here is derived from an EMBL/GenBank/DDBJ whole genome shotgun (WGS) entry which is preliminary data.</text>
</comment>
<name>A0A420HU21_9PEZI</name>
<keyword evidence="13" id="KW-1185">Reference proteome</keyword>